<name>A0A1S7P7X6_AGRTU</name>
<dbReference type="Proteomes" id="UP000191897">
    <property type="component" value="Unassembled WGS sequence"/>
</dbReference>
<evidence type="ECO:0000313" key="5">
    <source>
        <dbReference type="EMBL" id="CUX17401.1"/>
    </source>
</evidence>
<dbReference type="GO" id="GO:0018479">
    <property type="term" value="F:benzaldehyde dehydrogenase (NAD+) activity"/>
    <property type="evidence" value="ECO:0007669"/>
    <property type="project" value="UniProtKB-EC"/>
</dbReference>
<proteinExistence type="inferred from homology"/>
<dbReference type="InterPro" id="IPR016162">
    <property type="entry name" value="Ald_DH_N"/>
</dbReference>
<reference evidence="5 6" key="1">
    <citation type="submission" date="2016-01" db="EMBL/GenBank/DDBJ databases">
        <authorList>
            <person name="Oliw E.H."/>
        </authorList>
    </citation>
    <scope>NUCLEOTIDE SEQUENCE [LARGE SCALE GENOMIC DNA]</scope>
    <source>
        <strain evidence="5 6">Kerr 14</strain>
    </source>
</reference>
<dbReference type="RefSeq" id="WP_080866439.1">
    <property type="nucleotide sequence ID" value="NZ_LT009730.1"/>
</dbReference>
<dbReference type="InterPro" id="IPR016161">
    <property type="entry name" value="Ald_DH/histidinol_DH"/>
</dbReference>
<dbReference type="FunFam" id="3.40.605.10:FF:000007">
    <property type="entry name" value="NAD/NADP-dependent betaine aldehyde dehydrogenase"/>
    <property type="match status" value="1"/>
</dbReference>
<dbReference type="EMBL" id="FBWC01000008">
    <property type="protein sequence ID" value="CUX17401.1"/>
    <property type="molecule type" value="Genomic_DNA"/>
</dbReference>
<organism evidence="5 6">
    <name type="scientific">Agrobacterium tumefaciens str. Kerr 14</name>
    <dbReference type="NCBI Taxonomy" id="1183424"/>
    <lineage>
        <taxon>Bacteria</taxon>
        <taxon>Pseudomonadati</taxon>
        <taxon>Pseudomonadota</taxon>
        <taxon>Alphaproteobacteria</taxon>
        <taxon>Hyphomicrobiales</taxon>
        <taxon>Rhizobiaceae</taxon>
        <taxon>Rhizobium/Agrobacterium group</taxon>
        <taxon>Agrobacterium</taxon>
        <taxon>Agrobacterium tumefaciens complex</taxon>
    </lineage>
</organism>
<dbReference type="Pfam" id="PF00171">
    <property type="entry name" value="Aldedh"/>
    <property type="match status" value="1"/>
</dbReference>
<keyword evidence="2 5" id="KW-0560">Oxidoreductase</keyword>
<dbReference type="SUPFAM" id="SSF53720">
    <property type="entry name" value="ALDH-like"/>
    <property type="match status" value="1"/>
</dbReference>
<evidence type="ECO:0000259" key="4">
    <source>
        <dbReference type="Pfam" id="PF00171"/>
    </source>
</evidence>
<dbReference type="InterPro" id="IPR016163">
    <property type="entry name" value="Ald_DH_C"/>
</dbReference>
<evidence type="ECO:0000256" key="3">
    <source>
        <dbReference type="ARBA" id="ARBA00023027"/>
    </source>
</evidence>
<evidence type="ECO:0000256" key="2">
    <source>
        <dbReference type="ARBA" id="ARBA00023002"/>
    </source>
</evidence>
<keyword evidence="3" id="KW-0520">NAD</keyword>
<dbReference type="Gene3D" id="3.40.309.10">
    <property type="entry name" value="Aldehyde Dehydrogenase, Chain A, domain 2"/>
    <property type="match status" value="1"/>
</dbReference>
<dbReference type="PANTHER" id="PTHR42986">
    <property type="entry name" value="BENZALDEHYDE DEHYDROGENASE YFMT"/>
    <property type="match status" value="1"/>
</dbReference>
<gene>
    <name evidence="5" type="primary">xylC</name>
    <name evidence="5" type="ORF">AGR4C_Cc160190</name>
</gene>
<evidence type="ECO:0000313" key="6">
    <source>
        <dbReference type="Proteomes" id="UP000191897"/>
    </source>
</evidence>
<dbReference type="EC" id="1.2.1.28" evidence="5"/>
<dbReference type="AlphaFoldDB" id="A0A1S7P7X6"/>
<dbReference type="Gene3D" id="3.40.605.10">
    <property type="entry name" value="Aldehyde Dehydrogenase, Chain A, domain 1"/>
    <property type="match status" value="1"/>
</dbReference>
<protein>
    <submittedName>
        <fullName evidence="5">Benzaldehyde dehydrogenase (NAD(+))</fullName>
        <ecNumber evidence="5">1.2.1.28</ecNumber>
    </submittedName>
</protein>
<feature type="domain" description="Aldehyde dehydrogenase" evidence="4">
    <location>
        <begin position="28"/>
        <end position="480"/>
    </location>
</feature>
<dbReference type="InterPro" id="IPR015590">
    <property type="entry name" value="Aldehyde_DH_dom"/>
</dbReference>
<dbReference type="PANTHER" id="PTHR42986:SF1">
    <property type="entry name" value="BENZALDEHYDE DEHYDROGENASE YFMT"/>
    <property type="match status" value="1"/>
</dbReference>
<sequence>MSTPVSHPFLGEQHLSGAVFSGGQWVVSGNRIDAIEPATGTVIAKVANASAVNIADAAKAASQNQKAWANESYDRRGEILREAAAAAKSHKADLVSWLVRESGSTFPKAEFEVALTIKCLIEAAAMPSQATGQVLPSQTGRLSFAKRRPLGVVGMISPFNFPLYLAMRAVAPALAVGNAVVLKPDPRTAICGGLVIARLFEIAGLPANILQVLPGDGKAGAALCEDRHVAMIQFTGSTSAGRKVGEAAGRNLKKVSLELGGKNSLIILDDADLELAVKNAVWSAYLHQGQICMSAGRILVHAKIAERFTALLSEKAKQLSVGNPFEEQVALGPLINAAQVKHAQDIVSSSVTAGAKLEAGGGVNGLFFEPTVLSNVGPDSPAFLEEIFAPVAVVVPFNTDEDAIQLTNDTDYGLSAGIISGSVGRALALGSQLNVGLLHINDATVNDDVVNPFGGVGASGNGTSIGGPANWEEFTQWQWVTVRDAAPPYPM</sequence>
<dbReference type="CDD" id="cd07152">
    <property type="entry name" value="ALDH_BenzADH"/>
    <property type="match status" value="1"/>
</dbReference>
<comment type="similarity">
    <text evidence="1">Belongs to the aldehyde dehydrogenase family.</text>
</comment>
<accession>A0A1S7P7X6</accession>
<evidence type="ECO:0000256" key="1">
    <source>
        <dbReference type="ARBA" id="ARBA00009986"/>
    </source>
</evidence>